<accession>A0ABT6XQ36</accession>
<evidence type="ECO:0000313" key="1">
    <source>
        <dbReference type="EMBL" id="MDI9257100.1"/>
    </source>
</evidence>
<sequence length="138" mass="15855">MADLPKDKKIILFDGVCNLCNSAVQFVIKKDRKDIFRFVALQSELGQKIVNYIGINTKNIDSIILYEPGKAYYYKAEAALQIVKELGGLYAGLRVFAVFPAFINNAVYDYVARHRYQWYGKRESCMVPTQELRAKFLV</sequence>
<gene>
    <name evidence="1" type="ORF">QHT84_06700</name>
</gene>
<dbReference type="PANTHER" id="PTHR33639">
    <property type="entry name" value="THIOL-DISULFIDE OXIDOREDUCTASE DCC"/>
    <property type="match status" value="1"/>
</dbReference>
<evidence type="ECO:0000313" key="2">
    <source>
        <dbReference type="Proteomes" id="UP001230035"/>
    </source>
</evidence>
<dbReference type="Pfam" id="PF04134">
    <property type="entry name" value="DCC1-like"/>
    <property type="match status" value="1"/>
</dbReference>
<dbReference type="InterPro" id="IPR052927">
    <property type="entry name" value="DCC_oxidoreductase"/>
</dbReference>
<dbReference type="InterPro" id="IPR007263">
    <property type="entry name" value="DCC1-like"/>
</dbReference>
<proteinExistence type="predicted"/>
<organism evidence="1 2">
    <name type="scientific">Flavobacterium sedimenticola</name>
    <dbReference type="NCBI Taxonomy" id="3043286"/>
    <lineage>
        <taxon>Bacteria</taxon>
        <taxon>Pseudomonadati</taxon>
        <taxon>Bacteroidota</taxon>
        <taxon>Flavobacteriia</taxon>
        <taxon>Flavobacteriales</taxon>
        <taxon>Flavobacteriaceae</taxon>
        <taxon>Flavobacterium</taxon>
    </lineage>
</organism>
<comment type="caution">
    <text evidence="1">The sequence shown here is derived from an EMBL/GenBank/DDBJ whole genome shotgun (WGS) entry which is preliminary data.</text>
</comment>
<dbReference type="EMBL" id="JASGBP010000003">
    <property type="protein sequence ID" value="MDI9257100.1"/>
    <property type="molecule type" value="Genomic_DNA"/>
</dbReference>
<dbReference type="PANTHER" id="PTHR33639:SF2">
    <property type="entry name" value="DUF393 DOMAIN-CONTAINING PROTEIN"/>
    <property type="match status" value="1"/>
</dbReference>
<dbReference type="Proteomes" id="UP001230035">
    <property type="component" value="Unassembled WGS sequence"/>
</dbReference>
<dbReference type="RefSeq" id="WP_283239012.1">
    <property type="nucleotide sequence ID" value="NZ_JASGBP010000003.1"/>
</dbReference>
<reference evidence="1 2" key="1">
    <citation type="submission" date="2023-05" db="EMBL/GenBank/DDBJ databases">
        <title>Flavobacterium sedimenti sp. nov., isolated from the sediment.</title>
        <authorList>
            <person name="Wu N."/>
        </authorList>
    </citation>
    <scope>NUCLEOTIDE SEQUENCE [LARGE SCALE GENOMIC DNA]</scope>
    <source>
        <strain evidence="1 2">YZ-48</strain>
    </source>
</reference>
<keyword evidence="2" id="KW-1185">Reference proteome</keyword>
<protein>
    <submittedName>
        <fullName evidence="1">DCC1-like thiol-disulfide oxidoreductase family protein</fullName>
    </submittedName>
</protein>
<name>A0ABT6XQ36_9FLAO</name>